<reference evidence="11 12" key="1">
    <citation type="submission" date="2020-08" db="EMBL/GenBank/DDBJ databases">
        <title>Emergence of ISAba1-mediated novel tet(X) in Acinetobacter variabilis from a chicken farm.</title>
        <authorList>
            <person name="Peng K."/>
            <person name="Li R."/>
        </authorList>
    </citation>
    <scope>NUCLEOTIDE SEQUENCE [LARGE SCALE GENOMIC DNA]</scope>
    <source>
        <strain evidence="11 12">XM9F202-2</strain>
    </source>
</reference>
<evidence type="ECO:0000256" key="1">
    <source>
        <dbReference type="ARBA" id="ARBA00004429"/>
    </source>
</evidence>
<dbReference type="InterPro" id="IPR002528">
    <property type="entry name" value="MATE_fam"/>
</dbReference>
<feature type="transmembrane region" description="Helical" evidence="10">
    <location>
        <begin position="118"/>
        <end position="140"/>
    </location>
</feature>
<feature type="transmembrane region" description="Helical" evidence="10">
    <location>
        <begin position="37"/>
        <end position="59"/>
    </location>
</feature>
<dbReference type="InterPro" id="IPR048279">
    <property type="entry name" value="MdtK-like"/>
</dbReference>
<dbReference type="PIRSF" id="PIRSF006603">
    <property type="entry name" value="DinF"/>
    <property type="match status" value="1"/>
</dbReference>
<evidence type="ECO:0000256" key="5">
    <source>
        <dbReference type="ARBA" id="ARBA00022692"/>
    </source>
</evidence>
<accession>A0A7T7WGF0</accession>
<dbReference type="Pfam" id="PF01554">
    <property type="entry name" value="MatE"/>
    <property type="match status" value="2"/>
</dbReference>
<feature type="transmembrane region" description="Helical" evidence="10">
    <location>
        <begin position="415"/>
        <end position="436"/>
    </location>
</feature>
<dbReference type="GO" id="GO:0015297">
    <property type="term" value="F:antiporter activity"/>
    <property type="evidence" value="ECO:0007669"/>
    <property type="project" value="UniProtKB-KW"/>
</dbReference>
<keyword evidence="4" id="KW-1003">Cell membrane</keyword>
<dbReference type="Proteomes" id="UP000596079">
    <property type="component" value="Chromosome"/>
</dbReference>
<feature type="transmembrane region" description="Helical" evidence="10">
    <location>
        <begin position="186"/>
        <end position="206"/>
    </location>
</feature>
<evidence type="ECO:0000256" key="6">
    <source>
        <dbReference type="ARBA" id="ARBA00022989"/>
    </source>
</evidence>
<feature type="transmembrane region" description="Helical" evidence="10">
    <location>
        <begin position="7"/>
        <end position="31"/>
    </location>
</feature>
<evidence type="ECO:0000256" key="2">
    <source>
        <dbReference type="ARBA" id="ARBA00022448"/>
    </source>
</evidence>
<keyword evidence="8 10" id="KW-0472">Membrane</keyword>
<dbReference type="GO" id="GO:0042910">
    <property type="term" value="F:xenobiotic transmembrane transporter activity"/>
    <property type="evidence" value="ECO:0007669"/>
    <property type="project" value="InterPro"/>
</dbReference>
<dbReference type="AlphaFoldDB" id="A0A7T7WGF0"/>
<dbReference type="GO" id="GO:0005886">
    <property type="term" value="C:plasma membrane"/>
    <property type="evidence" value="ECO:0007669"/>
    <property type="project" value="UniProtKB-SubCell"/>
</dbReference>
<dbReference type="PANTHER" id="PTHR43298:SF2">
    <property type="entry name" value="FMN_FAD EXPORTER YEEO-RELATED"/>
    <property type="match status" value="1"/>
</dbReference>
<dbReference type="InterPro" id="IPR050222">
    <property type="entry name" value="MATE_MdtK"/>
</dbReference>
<feature type="transmembrane region" description="Helical" evidence="10">
    <location>
        <begin position="152"/>
        <end position="174"/>
    </location>
</feature>
<evidence type="ECO:0000313" key="12">
    <source>
        <dbReference type="Proteomes" id="UP000596079"/>
    </source>
</evidence>
<evidence type="ECO:0000256" key="3">
    <source>
        <dbReference type="ARBA" id="ARBA00022449"/>
    </source>
</evidence>
<evidence type="ECO:0000256" key="10">
    <source>
        <dbReference type="SAM" id="Phobius"/>
    </source>
</evidence>
<keyword evidence="6 10" id="KW-1133">Transmembrane helix</keyword>
<feature type="transmembrane region" description="Helical" evidence="10">
    <location>
        <begin position="265"/>
        <end position="287"/>
    </location>
</feature>
<evidence type="ECO:0000313" key="11">
    <source>
        <dbReference type="EMBL" id="QQN87246.1"/>
    </source>
</evidence>
<evidence type="ECO:0000256" key="4">
    <source>
        <dbReference type="ARBA" id="ARBA00022475"/>
    </source>
</evidence>
<gene>
    <name evidence="11" type="ORF">IAQ69_10225</name>
</gene>
<name>A0A7T7WGF0_9GAMM</name>
<keyword evidence="7" id="KW-0406">Ion transport</keyword>
<proteinExistence type="predicted"/>
<feature type="transmembrane region" description="Helical" evidence="10">
    <location>
        <begin position="80"/>
        <end position="98"/>
    </location>
</feature>
<dbReference type="EMBL" id="CP060811">
    <property type="protein sequence ID" value="QQN87246.1"/>
    <property type="molecule type" value="Genomic_DNA"/>
</dbReference>
<sequence>MKQFLHLWVPIFLSNSIIMLVGIFDMIFLSHYSPQHVAAMAVCLSIYSLLFVSGTGILQGMMQELAEAYGRRAFDNIQKILKQSILIVIVLSVFAGWLLTHADPLLHLLKADSALQALIQPCLWLLAWTLPAHLLVRILYILTQACGEAKRVFYANIFYLIFKVSLAYCLIFGIQGYVPAYGVKGAFIAHLTVQWALLVVYYLIFLEKQLGVHWSGQFFHFKTLLKILRIGLPSAIVVFIDVFTISAIALLILPLGEIMVNAHQVAMGLAGLLFMVPFSMSSAFSILVSTRIGANQVQSAWDLTFKALRVVVASAVILAILIAIFQKPIVTLFSDNKDVLAVSLALMFLLCWLHIFDAILVVSVNMLRCWKVVIFPMFIFSGVLLLGGLGGGWYLAYHPVLLFNLNLDVSGISGFWWMLAISYTFAALMCLLCLGLKYRKHLQTA</sequence>
<feature type="transmembrane region" description="Helical" evidence="10">
    <location>
        <begin position="307"/>
        <end position="327"/>
    </location>
</feature>
<feature type="transmembrane region" description="Helical" evidence="10">
    <location>
        <begin position="227"/>
        <end position="253"/>
    </location>
</feature>
<keyword evidence="2" id="KW-0813">Transport</keyword>
<keyword evidence="3" id="KW-0050">Antiport</keyword>
<dbReference type="NCBIfam" id="TIGR00797">
    <property type="entry name" value="matE"/>
    <property type="match status" value="1"/>
</dbReference>
<keyword evidence="5 10" id="KW-0812">Transmembrane</keyword>
<protein>
    <recommendedName>
        <fullName evidence="9">Multidrug-efflux transporter</fullName>
    </recommendedName>
</protein>
<organism evidence="11 12">
    <name type="scientific">Acinetobacter variabilis</name>
    <dbReference type="NCBI Taxonomy" id="70346"/>
    <lineage>
        <taxon>Bacteria</taxon>
        <taxon>Pseudomonadati</taxon>
        <taxon>Pseudomonadota</taxon>
        <taxon>Gammaproteobacteria</taxon>
        <taxon>Moraxellales</taxon>
        <taxon>Moraxellaceae</taxon>
        <taxon>Acinetobacter</taxon>
    </lineage>
</organism>
<dbReference type="GO" id="GO:0006811">
    <property type="term" value="P:monoatomic ion transport"/>
    <property type="evidence" value="ECO:0007669"/>
    <property type="project" value="UniProtKB-KW"/>
</dbReference>
<feature type="transmembrane region" description="Helical" evidence="10">
    <location>
        <begin position="372"/>
        <end position="395"/>
    </location>
</feature>
<evidence type="ECO:0000256" key="9">
    <source>
        <dbReference type="ARBA" id="ARBA00031636"/>
    </source>
</evidence>
<evidence type="ECO:0000256" key="8">
    <source>
        <dbReference type="ARBA" id="ARBA00023136"/>
    </source>
</evidence>
<feature type="transmembrane region" description="Helical" evidence="10">
    <location>
        <begin position="339"/>
        <end position="360"/>
    </location>
</feature>
<evidence type="ECO:0000256" key="7">
    <source>
        <dbReference type="ARBA" id="ARBA00023065"/>
    </source>
</evidence>
<comment type="subcellular location">
    <subcellularLocation>
        <location evidence="1">Cell inner membrane</location>
        <topology evidence="1">Multi-pass membrane protein</topology>
    </subcellularLocation>
</comment>
<dbReference type="PANTHER" id="PTHR43298">
    <property type="entry name" value="MULTIDRUG RESISTANCE PROTEIN NORM-RELATED"/>
    <property type="match status" value="1"/>
</dbReference>